<dbReference type="Gene3D" id="3.90.280.10">
    <property type="entry name" value="PEBP-like"/>
    <property type="match status" value="1"/>
</dbReference>
<feature type="signal peptide" evidence="1">
    <location>
        <begin position="1"/>
        <end position="17"/>
    </location>
</feature>
<keyword evidence="1" id="KW-0732">Signal</keyword>
<evidence type="ECO:0000313" key="2">
    <source>
        <dbReference type="EMBL" id="PYH87478.1"/>
    </source>
</evidence>
<dbReference type="VEuPathDB" id="FungiDB:BO71DRAFT_393390"/>
<keyword evidence="3" id="KW-1185">Reference proteome</keyword>
<proteinExistence type="predicted"/>
<organism evidence="2 3">
    <name type="scientific">Aspergillus ellipticus CBS 707.79</name>
    <dbReference type="NCBI Taxonomy" id="1448320"/>
    <lineage>
        <taxon>Eukaryota</taxon>
        <taxon>Fungi</taxon>
        <taxon>Dikarya</taxon>
        <taxon>Ascomycota</taxon>
        <taxon>Pezizomycotina</taxon>
        <taxon>Eurotiomycetes</taxon>
        <taxon>Eurotiomycetidae</taxon>
        <taxon>Eurotiales</taxon>
        <taxon>Aspergillaceae</taxon>
        <taxon>Aspergillus</taxon>
        <taxon>Aspergillus subgen. Circumdati</taxon>
    </lineage>
</organism>
<dbReference type="SUPFAM" id="SSF49777">
    <property type="entry name" value="PEBP-like"/>
    <property type="match status" value="1"/>
</dbReference>
<dbReference type="AlphaFoldDB" id="A0A319DH70"/>
<accession>A0A319DH70</accession>
<dbReference type="EMBL" id="KZ826233">
    <property type="protein sequence ID" value="PYH87478.1"/>
    <property type="molecule type" value="Genomic_DNA"/>
</dbReference>
<protein>
    <recommendedName>
        <fullName evidence="4">PEBP-like protein</fullName>
    </recommendedName>
</protein>
<gene>
    <name evidence="2" type="ORF">BO71DRAFT_393390</name>
</gene>
<sequence length="199" mass="21033">MFKSLAAVALGATIAGAQSPPGYPPSTSNYLGVEFNSTIIQPGHFVDAALIVDQPLVFPANASHSPGTKYQVFMLDLSIPSMADTADTGYPLVPGIAANDTTRLHWWQGNLTVQDGVLVNSSAPLAPWNEPAPQGSAAHYYAFYLFAQPASWSPSEAILDGLYLDPTGDARYNFSLVAVEEQVGAPVAANYLLSLESST</sequence>
<feature type="chain" id="PRO_5016394492" description="PEBP-like protein" evidence="1">
    <location>
        <begin position="18"/>
        <end position="199"/>
    </location>
</feature>
<name>A0A319DH70_9EURO</name>
<dbReference type="STRING" id="1448320.A0A319DH70"/>
<dbReference type="InterPro" id="IPR036610">
    <property type="entry name" value="PEBP-like_sf"/>
</dbReference>
<evidence type="ECO:0008006" key="4">
    <source>
        <dbReference type="Google" id="ProtNLM"/>
    </source>
</evidence>
<reference evidence="2 3" key="1">
    <citation type="submission" date="2018-02" db="EMBL/GenBank/DDBJ databases">
        <title>The genomes of Aspergillus section Nigri reveals drivers in fungal speciation.</title>
        <authorList>
            <consortium name="DOE Joint Genome Institute"/>
            <person name="Vesth T.C."/>
            <person name="Nybo J."/>
            <person name="Theobald S."/>
            <person name="Brandl J."/>
            <person name="Frisvad J.C."/>
            <person name="Nielsen K.F."/>
            <person name="Lyhne E.K."/>
            <person name="Kogle M.E."/>
            <person name="Kuo A."/>
            <person name="Riley R."/>
            <person name="Clum A."/>
            <person name="Nolan M."/>
            <person name="Lipzen A."/>
            <person name="Salamov A."/>
            <person name="Henrissat B."/>
            <person name="Wiebenga A."/>
            <person name="De vries R.P."/>
            <person name="Grigoriev I.V."/>
            <person name="Mortensen U.H."/>
            <person name="Andersen M.R."/>
            <person name="Baker S.E."/>
        </authorList>
    </citation>
    <scope>NUCLEOTIDE SEQUENCE [LARGE SCALE GENOMIC DNA]</scope>
    <source>
        <strain evidence="2 3">CBS 707.79</strain>
    </source>
</reference>
<evidence type="ECO:0000256" key="1">
    <source>
        <dbReference type="SAM" id="SignalP"/>
    </source>
</evidence>
<dbReference type="OrthoDB" id="2506647at2759"/>
<evidence type="ECO:0000313" key="3">
    <source>
        <dbReference type="Proteomes" id="UP000247810"/>
    </source>
</evidence>
<dbReference type="Proteomes" id="UP000247810">
    <property type="component" value="Unassembled WGS sequence"/>
</dbReference>